<proteinExistence type="predicted"/>
<evidence type="ECO:0000313" key="1">
    <source>
        <dbReference type="EMBL" id="MEA5358296.1"/>
    </source>
</evidence>
<comment type="caution">
    <text evidence="1">The sequence shown here is derived from an EMBL/GenBank/DDBJ whole genome shotgun (WGS) entry which is preliminary data.</text>
</comment>
<accession>A0ABU5QYV4</accession>
<dbReference type="EMBL" id="JAYFSI010000001">
    <property type="protein sequence ID" value="MEA5358296.1"/>
    <property type="molecule type" value="Genomic_DNA"/>
</dbReference>
<name>A0ABU5QYV4_9PSEU</name>
<keyword evidence="2" id="KW-1185">Reference proteome</keyword>
<evidence type="ECO:0000313" key="2">
    <source>
        <dbReference type="Proteomes" id="UP001304298"/>
    </source>
</evidence>
<dbReference type="Proteomes" id="UP001304298">
    <property type="component" value="Unassembled WGS sequence"/>
</dbReference>
<sequence length="74" mass="8467">MGSEGRRDGRYQVNVPLNDAHWHVVLTQLALRDDVSIPEMLRPVIIGFLRRQLAADPHLRDAVASLEQAKQLRR</sequence>
<protein>
    <submittedName>
        <fullName evidence="1">Uncharacterized protein</fullName>
    </submittedName>
</protein>
<reference evidence="1 2" key="1">
    <citation type="submission" date="2023-12" db="EMBL/GenBank/DDBJ databases">
        <title>Amycolatopsis sp. V23-08.</title>
        <authorList>
            <person name="Somphong A."/>
        </authorList>
    </citation>
    <scope>NUCLEOTIDE SEQUENCE [LARGE SCALE GENOMIC DNA]</scope>
    <source>
        <strain evidence="1 2">V23-08</strain>
    </source>
</reference>
<organism evidence="1 2">
    <name type="scientific">Amycolatopsis heterodermiae</name>
    <dbReference type="NCBI Taxonomy" id="3110235"/>
    <lineage>
        <taxon>Bacteria</taxon>
        <taxon>Bacillati</taxon>
        <taxon>Actinomycetota</taxon>
        <taxon>Actinomycetes</taxon>
        <taxon>Pseudonocardiales</taxon>
        <taxon>Pseudonocardiaceae</taxon>
        <taxon>Amycolatopsis</taxon>
    </lineage>
</organism>
<dbReference type="RefSeq" id="WP_323322981.1">
    <property type="nucleotide sequence ID" value="NZ_JAYFSI010000001.1"/>
</dbReference>
<gene>
    <name evidence="1" type="ORF">VA596_02005</name>
</gene>